<name>A0ABN7VXQ9_GIGMA</name>
<comment type="caution">
    <text evidence="1">The sequence shown here is derived from an EMBL/GenBank/DDBJ whole genome shotgun (WGS) entry which is preliminary data.</text>
</comment>
<organism evidence="1 2">
    <name type="scientific">Gigaspora margarita</name>
    <dbReference type="NCBI Taxonomy" id="4874"/>
    <lineage>
        <taxon>Eukaryota</taxon>
        <taxon>Fungi</taxon>
        <taxon>Fungi incertae sedis</taxon>
        <taxon>Mucoromycota</taxon>
        <taxon>Glomeromycotina</taxon>
        <taxon>Glomeromycetes</taxon>
        <taxon>Diversisporales</taxon>
        <taxon>Gigasporaceae</taxon>
        <taxon>Gigaspora</taxon>
    </lineage>
</organism>
<dbReference type="Proteomes" id="UP000789901">
    <property type="component" value="Unassembled WGS sequence"/>
</dbReference>
<dbReference type="EMBL" id="CAJVQB010025107">
    <property type="protein sequence ID" value="CAG8805603.1"/>
    <property type="molecule type" value="Genomic_DNA"/>
</dbReference>
<evidence type="ECO:0000313" key="1">
    <source>
        <dbReference type="EMBL" id="CAG8805603.1"/>
    </source>
</evidence>
<gene>
    <name evidence="1" type="ORF">GMARGA_LOCUS24129</name>
</gene>
<keyword evidence="2" id="KW-1185">Reference proteome</keyword>
<proteinExistence type="predicted"/>
<evidence type="ECO:0000313" key="2">
    <source>
        <dbReference type="Proteomes" id="UP000789901"/>
    </source>
</evidence>
<protein>
    <submittedName>
        <fullName evidence="1">32745_t:CDS:1</fullName>
    </submittedName>
</protein>
<accession>A0ABN7VXQ9</accession>
<sequence>MDSYFRDKKEVVQPNLVGDFLLLQDIDYYYFRLEKPIMIEGILIKEVYIDPYYEKHNEEFLEAKKKKGIKLTFQELEERIITND</sequence>
<reference evidence="1 2" key="1">
    <citation type="submission" date="2021-06" db="EMBL/GenBank/DDBJ databases">
        <authorList>
            <person name="Kallberg Y."/>
            <person name="Tangrot J."/>
            <person name="Rosling A."/>
        </authorList>
    </citation>
    <scope>NUCLEOTIDE SEQUENCE [LARGE SCALE GENOMIC DNA]</scope>
    <source>
        <strain evidence="1 2">120-4 pot B 10/14</strain>
    </source>
</reference>